<evidence type="ECO:0000256" key="2">
    <source>
        <dbReference type="ARBA" id="ARBA00004673"/>
    </source>
</evidence>
<comment type="similarity">
    <text evidence="3">Belongs to the cytochrome c oxidase VIIc family.</text>
</comment>
<evidence type="ECO:0000256" key="4">
    <source>
        <dbReference type="ARBA" id="ARBA00022692"/>
    </source>
</evidence>
<protein>
    <recommendedName>
        <fullName evidence="16">Cytochrome c oxidase polypeptide VIIc</fullName>
    </recommendedName>
</protein>
<feature type="transmembrane region" description="Helical" evidence="10">
    <location>
        <begin position="50"/>
        <end position="70"/>
    </location>
</feature>
<dbReference type="EMBL" id="CAJNOM010000415">
    <property type="protein sequence ID" value="CAF1424990.1"/>
    <property type="molecule type" value="Genomic_DNA"/>
</dbReference>
<keyword evidence="6" id="KW-0809">Transit peptide</keyword>
<proteinExistence type="inferred from homology"/>
<evidence type="ECO:0000256" key="5">
    <source>
        <dbReference type="ARBA" id="ARBA00022792"/>
    </source>
</evidence>
<organism evidence="11 15">
    <name type="scientific">Adineta steineri</name>
    <dbReference type="NCBI Taxonomy" id="433720"/>
    <lineage>
        <taxon>Eukaryota</taxon>
        <taxon>Metazoa</taxon>
        <taxon>Spiralia</taxon>
        <taxon>Gnathifera</taxon>
        <taxon>Rotifera</taxon>
        <taxon>Eurotatoria</taxon>
        <taxon>Bdelloidea</taxon>
        <taxon>Adinetida</taxon>
        <taxon>Adinetidae</taxon>
        <taxon>Adineta</taxon>
    </lineage>
</organism>
<dbReference type="Proteomes" id="UP000663832">
    <property type="component" value="Unassembled WGS sequence"/>
</dbReference>
<dbReference type="EMBL" id="CAJNOI010000017">
    <property type="protein sequence ID" value="CAF0817083.1"/>
    <property type="molecule type" value="Genomic_DNA"/>
</dbReference>
<keyword evidence="9 10" id="KW-0472">Membrane</keyword>
<accession>A0A813U395</accession>
<dbReference type="GO" id="GO:0045277">
    <property type="term" value="C:respiratory chain complex IV"/>
    <property type="evidence" value="ECO:0007669"/>
    <property type="project" value="InterPro"/>
</dbReference>
<evidence type="ECO:0008006" key="16">
    <source>
        <dbReference type="Google" id="ProtNLM"/>
    </source>
</evidence>
<dbReference type="Gene3D" id="4.10.49.10">
    <property type="entry name" value="Cytochrome c oxidase subunit VIIc"/>
    <property type="match status" value="1"/>
</dbReference>
<name>A0A813U395_9BILA</name>
<keyword evidence="8" id="KW-0496">Mitochondrion</keyword>
<keyword evidence="14" id="KW-1185">Reference proteome</keyword>
<evidence type="ECO:0000256" key="9">
    <source>
        <dbReference type="ARBA" id="ARBA00023136"/>
    </source>
</evidence>
<dbReference type="EMBL" id="CAJNOM010000416">
    <property type="protein sequence ID" value="CAF1425586.1"/>
    <property type="molecule type" value="Genomic_DNA"/>
</dbReference>
<keyword evidence="5" id="KW-0999">Mitochondrion inner membrane</keyword>
<evidence type="ECO:0000256" key="7">
    <source>
        <dbReference type="ARBA" id="ARBA00022989"/>
    </source>
</evidence>
<evidence type="ECO:0000256" key="10">
    <source>
        <dbReference type="SAM" id="Phobius"/>
    </source>
</evidence>
<gene>
    <name evidence="11" type="ORF">BJG266_LOCUS6051</name>
    <name evidence="12" type="ORF">QVE165_LOCUS38556</name>
    <name evidence="13" type="ORF">QVE165_LOCUS38599</name>
</gene>
<dbReference type="AlphaFoldDB" id="A0A813U395"/>
<dbReference type="PANTHER" id="PTHR13313">
    <property type="entry name" value="CYTOCHROME C OXIDASE SUBUNIT VIIC"/>
    <property type="match status" value="1"/>
</dbReference>
<evidence type="ECO:0000313" key="13">
    <source>
        <dbReference type="EMBL" id="CAF1425586.1"/>
    </source>
</evidence>
<comment type="caution">
    <text evidence="11">The sequence shown here is derived from an EMBL/GenBank/DDBJ whole genome shotgun (WGS) entry which is preliminary data.</text>
</comment>
<evidence type="ECO:0000256" key="3">
    <source>
        <dbReference type="ARBA" id="ARBA00010514"/>
    </source>
</evidence>
<reference evidence="11" key="1">
    <citation type="submission" date="2021-02" db="EMBL/GenBank/DDBJ databases">
        <authorList>
            <person name="Nowell W R."/>
        </authorList>
    </citation>
    <scope>NUCLEOTIDE SEQUENCE</scope>
</reference>
<dbReference type="UniPathway" id="UPA00705"/>
<evidence type="ECO:0000256" key="1">
    <source>
        <dbReference type="ARBA" id="ARBA00004434"/>
    </source>
</evidence>
<evidence type="ECO:0000256" key="8">
    <source>
        <dbReference type="ARBA" id="ARBA00023128"/>
    </source>
</evidence>
<evidence type="ECO:0000313" key="12">
    <source>
        <dbReference type="EMBL" id="CAF1424990.1"/>
    </source>
</evidence>
<keyword evidence="7 10" id="KW-1133">Transmembrane helix</keyword>
<dbReference type="OrthoDB" id="9974841at2759"/>
<dbReference type="InterPro" id="IPR004202">
    <property type="entry name" value="COX7C/Cox8"/>
</dbReference>
<sequence>MASLRPCLSLVPKTVGRRQFSLSSRKRLQDNWDQEALPGSNVPFNANSKWGLATTLILYVSTAVAVPFFAMRWQLLKKRAG</sequence>
<dbReference type="InterPro" id="IPR036636">
    <property type="entry name" value="COX7C/Cox8_sf"/>
</dbReference>
<dbReference type="SUPFAM" id="SSF81427">
    <property type="entry name" value="Mitochondrial cytochrome c oxidase subunit VIIc (aka VIIIa)"/>
    <property type="match status" value="1"/>
</dbReference>
<dbReference type="Pfam" id="PF02935">
    <property type="entry name" value="COX7C"/>
    <property type="match status" value="1"/>
</dbReference>
<dbReference type="Proteomes" id="UP000663877">
    <property type="component" value="Unassembled WGS sequence"/>
</dbReference>
<dbReference type="GO" id="GO:0006123">
    <property type="term" value="P:mitochondrial electron transport, cytochrome c to oxygen"/>
    <property type="evidence" value="ECO:0007669"/>
    <property type="project" value="InterPro"/>
</dbReference>
<dbReference type="GO" id="GO:0005743">
    <property type="term" value="C:mitochondrial inner membrane"/>
    <property type="evidence" value="ECO:0007669"/>
    <property type="project" value="UniProtKB-SubCell"/>
</dbReference>
<keyword evidence="4 10" id="KW-0812">Transmembrane</keyword>
<dbReference type="PANTHER" id="PTHR13313:SF0">
    <property type="entry name" value="CYTOCHROME C OXIDASE SUBUNIT 7C, MITOCHONDRIAL"/>
    <property type="match status" value="1"/>
</dbReference>
<evidence type="ECO:0000256" key="6">
    <source>
        <dbReference type="ARBA" id="ARBA00022946"/>
    </source>
</evidence>
<evidence type="ECO:0000313" key="14">
    <source>
        <dbReference type="Proteomes" id="UP000663832"/>
    </source>
</evidence>
<comment type="subcellular location">
    <subcellularLocation>
        <location evidence="1">Mitochondrion inner membrane</location>
        <topology evidence="1">Single-pass membrane protein</topology>
    </subcellularLocation>
</comment>
<comment type="pathway">
    <text evidence="2">Energy metabolism; oxidative phosphorylation.</text>
</comment>
<evidence type="ECO:0000313" key="11">
    <source>
        <dbReference type="EMBL" id="CAF0817083.1"/>
    </source>
</evidence>
<evidence type="ECO:0000313" key="15">
    <source>
        <dbReference type="Proteomes" id="UP000663877"/>
    </source>
</evidence>